<dbReference type="RefSeq" id="WP_183591075.1">
    <property type="nucleotide sequence ID" value="NZ_JACHWR010000001.1"/>
</dbReference>
<name>A0A7W4VTM0_9ACTN</name>
<proteinExistence type="predicted"/>
<evidence type="ECO:0000256" key="1">
    <source>
        <dbReference type="SAM" id="MobiDB-lite"/>
    </source>
</evidence>
<dbReference type="EMBL" id="JACHWR010000001">
    <property type="protein sequence ID" value="MBB3041142.1"/>
    <property type="molecule type" value="Genomic_DNA"/>
</dbReference>
<dbReference type="AlphaFoldDB" id="A0A7W4VTM0"/>
<feature type="region of interest" description="Disordered" evidence="1">
    <location>
        <begin position="36"/>
        <end position="62"/>
    </location>
</feature>
<comment type="caution">
    <text evidence="2">The sequence shown here is derived from an EMBL/GenBank/DDBJ whole genome shotgun (WGS) entry which is preliminary data.</text>
</comment>
<reference evidence="2 3" key="1">
    <citation type="submission" date="2020-08" db="EMBL/GenBank/DDBJ databases">
        <title>Sequencing the genomes of 1000 actinobacteria strains.</title>
        <authorList>
            <person name="Klenk H.-P."/>
        </authorList>
    </citation>
    <scope>NUCLEOTIDE SEQUENCE [LARGE SCALE GENOMIC DNA]</scope>
    <source>
        <strain evidence="2 3">DSM 105498</strain>
    </source>
</reference>
<protein>
    <submittedName>
        <fullName evidence="2">Uncharacterized protein</fullName>
    </submittedName>
</protein>
<keyword evidence="3" id="KW-1185">Reference proteome</keyword>
<dbReference type="Proteomes" id="UP000589626">
    <property type="component" value="Unassembled WGS sequence"/>
</dbReference>
<accession>A0A7W4VTM0</accession>
<evidence type="ECO:0000313" key="2">
    <source>
        <dbReference type="EMBL" id="MBB3041142.1"/>
    </source>
</evidence>
<sequence length="62" mass="6687">MSKARRFNDRNETARLALGNVGDTFTAEQMRRRARAREAADANRNAAIARAKDAEGNGPGAA</sequence>
<gene>
    <name evidence="2" type="ORF">FHU40_000943</name>
</gene>
<evidence type="ECO:0000313" key="3">
    <source>
        <dbReference type="Proteomes" id="UP000589626"/>
    </source>
</evidence>
<organism evidence="2 3">
    <name type="scientific">Nocardioides soli</name>
    <dbReference type="NCBI Taxonomy" id="1036020"/>
    <lineage>
        <taxon>Bacteria</taxon>
        <taxon>Bacillati</taxon>
        <taxon>Actinomycetota</taxon>
        <taxon>Actinomycetes</taxon>
        <taxon>Propionibacteriales</taxon>
        <taxon>Nocardioidaceae</taxon>
        <taxon>Nocardioides</taxon>
    </lineage>
</organism>